<dbReference type="Pfam" id="PF26291">
    <property type="entry name" value="SWIB_eIF2D"/>
    <property type="match status" value="1"/>
</dbReference>
<dbReference type="InterPro" id="IPR036885">
    <property type="entry name" value="SWIB_MDM2_dom_sf"/>
</dbReference>
<reference evidence="5 6" key="1">
    <citation type="submission" date="2022-11" db="EMBL/GenBank/DDBJ databases">
        <title>Mucor velutinosus strain NIH1002 WGS.</title>
        <authorList>
            <person name="Subramanian P."/>
            <person name="Mullikin J.C."/>
            <person name="Segre J.A."/>
            <person name="Zelazny A.M."/>
        </authorList>
    </citation>
    <scope>NUCLEOTIDE SEQUENCE [LARGE SCALE GENOMIC DNA]</scope>
    <source>
        <strain evidence="5 6">NIH1002</strain>
    </source>
</reference>
<feature type="domain" description="SUI1" evidence="3">
    <location>
        <begin position="523"/>
        <end position="599"/>
    </location>
</feature>
<evidence type="ECO:0000256" key="2">
    <source>
        <dbReference type="SAM" id="MobiDB-lite"/>
    </source>
</evidence>
<dbReference type="PROSITE" id="PS51925">
    <property type="entry name" value="SWIB_MDM2"/>
    <property type="match status" value="1"/>
</dbReference>
<proteinExistence type="inferred from homology"/>
<dbReference type="InterPro" id="IPR041366">
    <property type="entry name" value="Pre-PUA"/>
</dbReference>
<dbReference type="PROSITE" id="PS50296">
    <property type="entry name" value="SUI1"/>
    <property type="match status" value="1"/>
</dbReference>
<evidence type="ECO:0000313" key="6">
    <source>
        <dbReference type="Proteomes" id="UP001304243"/>
    </source>
</evidence>
<dbReference type="PROSITE" id="PS50890">
    <property type="entry name" value="PUA"/>
    <property type="match status" value="1"/>
</dbReference>
<dbReference type="Pfam" id="PF17832">
    <property type="entry name" value="Pre-PUA"/>
    <property type="match status" value="1"/>
</dbReference>
<feature type="domain" description="DM2" evidence="4">
    <location>
        <begin position="415"/>
        <end position="499"/>
    </location>
</feature>
<evidence type="ECO:0000259" key="3">
    <source>
        <dbReference type="PROSITE" id="PS50296"/>
    </source>
</evidence>
<dbReference type="EMBL" id="JASEJX010000012">
    <property type="protein sequence ID" value="KAK4518467.1"/>
    <property type="molecule type" value="Genomic_DNA"/>
</dbReference>
<dbReference type="AlphaFoldDB" id="A0AAN7I2U1"/>
<evidence type="ECO:0000259" key="4">
    <source>
        <dbReference type="PROSITE" id="PS51925"/>
    </source>
</evidence>
<dbReference type="SUPFAM" id="SSF47592">
    <property type="entry name" value="SWIB/MDM2 domain"/>
    <property type="match status" value="1"/>
</dbReference>
<dbReference type="InterPro" id="IPR039757">
    <property type="entry name" value="EIF2D"/>
</dbReference>
<dbReference type="InterPro" id="IPR036877">
    <property type="entry name" value="SUI1_dom_sf"/>
</dbReference>
<organism evidence="5 6">
    <name type="scientific">Mucor velutinosus</name>
    <dbReference type="NCBI Taxonomy" id="708070"/>
    <lineage>
        <taxon>Eukaryota</taxon>
        <taxon>Fungi</taxon>
        <taxon>Fungi incertae sedis</taxon>
        <taxon>Mucoromycota</taxon>
        <taxon>Mucoromycotina</taxon>
        <taxon>Mucoromycetes</taxon>
        <taxon>Mucorales</taxon>
        <taxon>Mucorineae</taxon>
        <taxon>Mucoraceae</taxon>
        <taxon>Mucor</taxon>
    </lineage>
</organism>
<evidence type="ECO:0008006" key="7">
    <source>
        <dbReference type="Google" id="ProtNLM"/>
    </source>
</evidence>
<dbReference type="CDD" id="cd11608">
    <property type="entry name" value="eIF2D_C"/>
    <property type="match status" value="1"/>
</dbReference>
<dbReference type="GO" id="GO:0001731">
    <property type="term" value="P:formation of translation preinitiation complex"/>
    <property type="evidence" value="ECO:0007669"/>
    <property type="project" value="InterPro"/>
</dbReference>
<dbReference type="InterPro" id="IPR039759">
    <property type="entry name" value="eIF2D_SUI1"/>
</dbReference>
<dbReference type="InterPro" id="IPR057429">
    <property type="entry name" value="WH_eIF2D"/>
</dbReference>
<name>A0AAN7I2U1_9FUNG</name>
<dbReference type="GO" id="GO:0003743">
    <property type="term" value="F:translation initiation factor activity"/>
    <property type="evidence" value="ECO:0007669"/>
    <property type="project" value="InterPro"/>
</dbReference>
<comment type="similarity">
    <text evidence="1">Belongs to the eIF2D family.</text>
</comment>
<feature type="region of interest" description="Disordered" evidence="2">
    <location>
        <begin position="193"/>
        <end position="236"/>
    </location>
</feature>
<dbReference type="SUPFAM" id="SSF55159">
    <property type="entry name" value="eIF1-like"/>
    <property type="match status" value="1"/>
</dbReference>
<dbReference type="InterPro" id="IPR015947">
    <property type="entry name" value="PUA-like_sf"/>
</dbReference>
<dbReference type="GeneID" id="89952371"/>
<dbReference type="FunFam" id="3.30.780.10:FF:000008">
    <property type="entry name" value="eukaryotic translation initiation factor 2D"/>
    <property type="match status" value="1"/>
</dbReference>
<comment type="caution">
    <text evidence="5">The sequence shown here is derived from an EMBL/GenBank/DDBJ whole genome shotgun (WGS) entry which is preliminary data.</text>
</comment>
<dbReference type="RefSeq" id="XP_064685133.1">
    <property type="nucleotide sequence ID" value="XM_064827931.1"/>
</dbReference>
<gene>
    <name evidence="5" type="ORF">ATC70_008685</name>
</gene>
<protein>
    <recommendedName>
        <fullName evidence="7">Eukaryotic translation initiation factor 2D</fullName>
    </recommendedName>
</protein>
<keyword evidence="6" id="KW-1185">Reference proteome</keyword>
<dbReference type="InterPro" id="IPR048248">
    <property type="entry name" value="PUA_eIF2d-like"/>
</dbReference>
<dbReference type="Pfam" id="PF01253">
    <property type="entry name" value="SUI1"/>
    <property type="match status" value="1"/>
</dbReference>
<dbReference type="Pfam" id="PF25304">
    <property type="entry name" value="WHD_eIF2D"/>
    <property type="match status" value="1"/>
</dbReference>
<dbReference type="Gene3D" id="3.10.400.20">
    <property type="match status" value="1"/>
</dbReference>
<dbReference type="Gene3D" id="3.30.780.10">
    <property type="entry name" value="SUI1-like domain"/>
    <property type="match status" value="1"/>
</dbReference>
<accession>A0AAN7I2U1</accession>
<sequence>MFKKPLANLKSFSPLRSSDRRRFQNEAYEAYPSVKEICTAATEEGASTHLMPDDLRSAKFISHTGTAGVVYKSEKQALWISLENLPPIPTVYTMWQYPSMLPKLYTWGPVVRRLMDGADLMIPGLVLGPEGKLPELSTGDLVAITIKGYPVPLAIGTMAVPTSEIRPRSGMKGKAVHIIHVYEDYLWAMGDKSGPPELESISDDEYEEEEEEEEEENEEVGEAEHDGIKPSEPEQSIDTHEMTQKMEEASIADTKTTAKQLTTPEIDEWLKKSLYHALVFKIKSENASSVLPLSASSFYSAYIMPCRPVDVGSEIDIKKSSWKKLQKFLKAMDKAGLLKTKEQRGETMVISVNYSHPSLQDLRKYKTMESAAAQSATAKDNAAKEAAAVAAATSTSAKEAAAAKSASNQIDIQEIYKPLGNSMQKLFEEAKHDKDGVYTTLQVRQVMMDYIKIHNAVDLQNQKMINIDPTLCDALLTKPEYNSINKLTRDQILHRMCQKMQPFHSVKLPGKEAVLKKGACKPIEIVQEVRQGRKTITKVTGVEGFGLDVDELSKELTRLCASSATYNPIHGVSPKNPLYEIMVQGPQIKNIMHLLVSKGVPPRFIDTEDKTAKKGKGKK</sequence>
<dbReference type="SUPFAM" id="SSF88697">
    <property type="entry name" value="PUA domain-like"/>
    <property type="match status" value="1"/>
</dbReference>
<dbReference type="Proteomes" id="UP001304243">
    <property type="component" value="Unassembled WGS sequence"/>
</dbReference>
<feature type="compositionally biased region" description="Acidic residues" evidence="2">
    <location>
        <begin position="200"/>
        <end position="221"/>
    </location>
</feature>
<evidence type="ECO:0000256" key="1">
    <source>
        <dbReference type="ARBA" id="ARBA00010359"/>
    </source>
</evidence>
<dbReference type="InterPro" id="IPR003121">
    <property type="entry name" value="SWIB_MDM2_domain"/>
</dbReference>
<dbReference type="InterPro" id="IPR058886">
    <property type="entry name" value="SWIB_eIF2D"/>
</dbReference>
<dbReference type="PANTHER" id="PTHR12217:SF4">
    <property type="entry name" value="EUKARYOTIC TRANSLATION INITIATION FACTOR 2D"/>
    <property type="match status" value="1"/>
</dbReference>
<dbReference type="CDD" id="cd21156">
    <property type="entry name" value="PUA_eIF2d-like"/>
    <property type="match status" value="1"/>
</dbReference>
<dbReference type="InterPro" id="IPR001950">
    <property type="entry name" value="SUI1"/>
</dbReference>
<feature type="compositionally biased region" description="Basic and acidic residues" evidence="2">
    <location>
        <begin position="222"/>
        <end position="236"/>
    </location>
</feature>
<dbReference type="Pfam" id="PF26292">
    <property type="entry name" value="PUA_elF2D"/>
    <property type="match status" value="1"/>
</dbReference>
<evidence type="ECO:0000313" key="5">
    <source>
        <dbReference type="EMBL" id="KAK4518467.1"/>
    </source>
</evidence>
<dbReference type="PANTHER" id="PTHR12217">
    <property type="entry name" value="EUKARYOTIC TRANSLATION INITIATION FACTOR 2D"/>
    <property type="match status" value="1"/>
</dbReference>